<dbReference type="RefSeq" id="WP_163153197.1">
    <property type="nucleotide sequence ID" value="NZ_VKHP01000035.1"/>
</dbReference>
<gene>
    <name evidence="1" type="ORF">FNJ47_11670</name>
</gene>
<comment type="caution">
    <text evidence="1">The sequence shown here is derived from an EMBL/GenBank/DDBJ whole genome shotgun (WGS) entry which is preliminary data.</text>
</comment>
<reference evidence="1 2" key="1">
    <citation type="journal article" date="2020" name="Arch. Microbiol.">
        <title>Bradyrhizobium uaiense sp. nov., a new highly efficient cowpea symbiont.</title>
        <authorList>
            <person name="Cabral Michel D."/>
            <person name="Azarias Guimaraes A."/>
            <person name="Martins da Costa E."/>
            <person name="Soares de Carvalho T."/>
            <person name="Balsanelli E."/>
            <person name="Willems A."/>
            <person name="Maltempi de Souza E."/>
            <person name="de Souza Moreira F.M."/>
        </authorList>
    </citation>
    <scope>NUCLEOTIDE SEQUENCE [LARGE SCALE GENOMIC DNA]</scope>
    <source>
        <strain evidence="1 2">UFLA 03-164</strain>
    </source>
</reference>
<evidence type="ECO:0000313" key="1">
    <source>
        <dbReference type="EMBL" id="NEU96472.1"/>
    </source>
</evidence>
<evidence type="ECO:0000313" key="2">
    <source>
        <dbReference type="Proteomes" id="UP000468531"/>
    </source>
</evidence>
<dbReference type="EMBL" id="VKHP01000035">
    <property type="protein sequence ID" value="NEU96472.1"/>
    <property type="molecule type" value="Genomic_DNA"/>
</dbReference>
<sequence length="135" mass="14351">MNKTRPKIAQSSGTGEPGSCFLVAASAFGVHASRPATAPVRCVAARHATACILVPSDDVTAGAQSGSTIRVAQVSGAVVKGIRMRKPPRSCGNRLSLLRRNARGSKAGFFLTIVTCTIPPDSRKRRILRFLQLFF</sequence>
<dbReference type="AlphaFoldDB" id="A0A6P1BG50"/>
<proteinExistence type="predicted"/>
<name>A0A6P1BG50_9BRAD</name>
<dbReference type="Proteomes" id="UP000468531">
    <property type="component" value="Unassembled WGS sequence"/>
</dbReference>
<keyword evidence="2" id="KW-1185">Reference proteome</keyword>
<accession>A0A6P1BG50</accession>
<protein>
    <submittedName>
        <fullName evidence="1">Uncharacterized protein</fullName>
    </submittedName>
</protein>
<organism evidence="1 2">
    <name type="scientific">Bradyrhizobium uaiense</name>
    <dbReference type="NCBI Taxonomy" id="2594946"/>
    <lineage>
        <taxon>Bacteria</taxon>
        <taxon>Pseudomonadati</taxon>
        <taxon>Pseudomonadota</taxon>
        <taxon>Alphaproteobacteria</taxon>
        <taxon>Hyphomicrobiales</taxon>
        <taxon>Nitrobacteraceae</taxon>
        <taxon>Bradyrhizobium</taxon>
    </lineage>
</organism>